<proteinExistence type="predicted"/>
<dbReference type="RefSeq" id="XP_002842751.1">
    <property type="nucleotide sequence ID" value="XM_002842705.1"/>
</dbReference>
<organism evidence="2 3">
    <name type="scientific">Arthroderma otae (strain ATCC MYA-4605 / CBS 113480)</name>
    <name type="common">Microsporum canis</name>
    <dbReference type="NCBI Taxonomy" id="554155"/>
    <lineage>
        <taxon>Eukaryota</taxon>
        <taxon>Fungi</taxon>
        <taxon>Dikarya</taxon>
        <taxon>Ascomycota</taxon>
        <taxon>Pezizomycotina</taxon>
        <taxon>Eurotiomycetes</taxon>
        <taxon>Eurotiomycetidae</taxon>
        <taxon>Onygenales</taxon>
        <taxon>Arthrodermataceae</taxon>
        <taxon>Microsporum</taxon>
    </lineage>
</organism>
<name>C5G0W0_ARTOC</name>
<dbReference type="EMBL" id="DS995709">
    <property type="protein sequence ID" value="EEQ35763.1"/>
    <property type="molecule type" value="Genomic_DNA"/>
</dbReference>
<dbReference type="AlphaFoldDB" id="C5G0W0"/>
<reference evidence="3" key="1">
    <citation type="journal article" date="2012" name="MBio">
        <title>Comparative genome analysis of Trichophyton rubrum and related dermatophytes reveals candidate genes involved in infection.</title>
        <authorList>
            <person name="Martinez D.A."/>
            <person name="Oliver B.G."/>
            <person name="Graeser Y."/>
            <person name="Goldberg J.M."/>
            <person name="Li W."/>
            <person name="Martinez-Rossi N.M."/>
            <person name="Monod M."/>
            <person name="Shelest E."/>
            <person name="Barton R.C."/>
            <person name="Birch E."/>
            <person name="Brakhage A.A."/>
            <person name="Chen Z."/>
            <person name="Gurr S.J."/>
            <person name="Heiman D."/>
            <person name="Heitman J."/>
            <person name="Kosti I."/>
            <person name="Rossi A."/>
            <person name="Saif S."/>
            <person name="Samalova M."/>
            <person name="Saunders C.W."/>
            <person name="Shea T."/>
            <person name="Summerbell R.C."/>
            <person name="Xu J."/>
            <person name="Young S."/>
            <person name="Zeng Q."/>
            <person name="Birren B.W."/>
            <person name="Cuomo C.A."/>
            <person name="White T.C."/>
        </authorList>
    </citation>
    <scope>NUCLEOTIDE SEQUENCE [LARGE SCALE GENOMIC DNA]</scope>
    <source>
        <strain evidence="3">ATCC MYA-4605 / CBS 113480</strain>
    </source>
</reference>
<protein>
    <submittedName>
        <fullName evidence="2">Uncharacterized protein</fullName>
    </submittedName>
</protein>
<evidence type="ECO:0000313" key="2">
    <source>
        <dbReference type="EMBL" id="EEQ35763.1"/>
    </source>
</evidence>
<gene>
    <name evidence="2" type="ORF">MCYG_08582</name>
</gene>
<feature type="compositionally biased region" description="Basic and acidic residues" evidence="1">
    <location>
        <begin position="119"/>
        <end position="129"/>
    </location>
</feature>
<sequence length="167" mass="18192">MSDECARFTFPLCGRPPPACFAVSRRIPGIKGSHSPVEMCGMKHERILLRAQKRVLKCYPISVQGFSSGFKGIPSPPPLLPASKNPTLCRPQPKASICGQSSIITIPASYWVMRLSGQRKGEKKPEGTHSPRGPSGPCGRMKHAMTCASPLVNWTLEVTVTLHCRGR</sequence>
<dbReference type="GeneID" id="9223964"/>
<feature type="region of interest" description="Disordered" evidence="1">
    <location>
        <begin position="117"/>
        <end position="140"/>
    </location>
</feature>
<dbReference type="Proteomes" id="UP000002035">
    <property type="component" value="Unassembled WGS sequence"/>
</dbReference>
<dbReference type="VEuPathDB" id="FungiDB:MCYG_08582"/>
<evidence type="ECO:0000256" key="1">
    <source>
        <dbReference type="SAM" id="MobiDB-lite"/>
    </source>
</evidence>
<evidence type="ECO:0000313" key="3">
    <source>
        <dbReference type="Proteomes" id="UP000002035"/>
    </source>
</evidence>
<dbReference type="HOGENOM" id="CLU_1594144_0_0_1"/>
<keyword evidence="3" id="KW-1185">Reference proteome</keyword>
<accession>C5G0W0</accession>